<evidence type="ECO:0000313" key="3">
    <source>
        <dbReference type="Proteomes" id="UP000264217"/>
    </source>
</evidence>
<evidence type="ECO:0000313" key="2">
    <source>
        <dbReference type="EMBL" id="RFZ95260.1"/>
    </source>
</evidence>
<keyword evidence="1" id="KW-0472">Membrane</keyword>
<comment type="caution">
    <text evidence="2">The sequence shown here is derived from an EMBL/GenBank/DDBJ whole genome shotgun (WGS) entry which is preliminary data.</text>
</comment>
<proteinExistence type="predicted"/>
<reference evidence="2 3" key="1">
    <citation type="submission" date="2018-08" db="EMBL/GenBank/DDBJ databases">
        <title>Mucilaginibacter sp. MYSH2.</title>
        <authorList>
            <person name="Seo T."/>
        </authorList>
    </citation>
    <scope>NUCLEOTIDE SEQUENCE [LARGE SCALE GENOMIC DNA]</scope>
    <source>
        <strain evidence="2 3">MYSH2</strain>
    </source>
</reference>
<keyword evidence="3" id="KW-1185">Reference proteome</keyword>
<protein>
    <recommendedName>
        <fullName evidence="4">PH domain-containing protein</fullName>
    </recommendedName>
</protein>
<evidence type="ECO:0008006" key="4">
    <source>
        <dbReference type="Google" id="ProtNLM"/>
    </source>
</evidence>
<evidence type="ECO:0000256" key="1">
    <source>
        <dbReference type="SAM" id="Phobius"/>
    </source>
</evidence>
<dbReference type="AlphaFoldDB" id="A0A372NYS2"/>
<gene>
    <name evidence="2" type="ORF">D0C36_06955</name>
</gene>
<dbReference type="Proteomes" id="UP000264217">
    <property type="component" value="Unassembled WGS sequence"/>
</dbReference>
<organism evidence="2 3">
    <name type="scientific">Mucilaginibacter conchicola</name>
    <dbReference type="NCBI Taxonomy" id="2303333"/>
    <lineage>
        <taxon>Bacteria</taxon>
        <taxon>Pseudomonadati</taxon>
        <taxon>Bacteroidota</taxon>
        <taxon>Sphingobacteriia</taxon>
        <taxon>Sphingobacteriales</taxon>
        <taxon>Sphingobacteriaceae</taxon>
        <taxon>Mucilaginibacter</taxon>
    </lineage>
</organism>
<feature type="transmembrane region" description="Helical" evidence="1">
    <location>
        <begin position="47"/>
        <end position="65"/>
    </location>
</feature>
<feature type="transmembrane region" description="Helical" evidence="1">
    <location>
        <begin position="12"/>
        <end position="35"/>
    </location>
</feature>
<name>A0A372NYS2_9SPHI</name>
<dbReference type="EMBL" id="QWDC01000001">
    <property type="protein sequence ID" value="RFZ95260.1"/>
    <property type="molecule type" value="Genomic_DNA"/>
</dbReference>
<keyword evidence="1" id="KW-1133">Transmembrane helix</keyword>
<accession>A0A372NYS2</accession>
<sequence>MHDDKIIYRYNLGYCLFCTSFLGWVIFILIMMIFIPPFEKHHTSSAVAAALVILAPVIYLVRITIKYTIPAIKGKTALEINQTGIIDYARHFIIEWADITDLRLFYNRGMATIYFHFKDTEGVEDYIRTRLIWVSGDSREIYSIIAANLEDRNPNWKIKHE</sequence>
<keyword evidence="1" id="KW-0812">Transmembrane</keyword>